<dbReference type="OrthoDB" id="9762947at2"/>
<dbReference type="AlphaFoldDB" id="A0A2M9H997"/>
<dbReference type="RefSeq" id="WP_100510687.1">
    <property type="nucleotide sequence ID" value="NZ_PEBI01000002.1"/>
</dbReference>
<feature type="transmembrane region" description="Helical" evidence="6">
    <location>
        <begin position="336"/>
        <end position="361"/>
    </location>
</feature>
<dbReference type="EMBL" id="PEBI01000002">
    <property type="protein sequence ID" value="PJM73398.1"/>
    <property type="molecule type" value="Genomic_DNA"/>
</dbReference>
<evidence type="ECO:0000256" key="2">
    <source>
        <dbReference type="ARBA" id="ARBA00022448"/>
    </source>
</evidence>
<feature type="transmembrane region" description="Helical" evidence="6">
    <location>
        <begin position="438"/>
        <end position="457"/>
    </location>
</feature>
<feature type="transmembrane region" description="Helical" evidence="6">
    <location>
        <begin position="284"/>
        <end position="310"/>
    </location>
</feature>
<feature type="transmembrane region" description="Helical" evidence="6">
    <location>
        <begin position="245"/>
        <end position="272"/>
    </location>
</feature>
<dbReference type="PIRSF" id="PIRSF006060">
    <property type="entry name" value="AA_transporter"/>
    <property type="match status" value="1"/>
</dbReference>
<keyword evidence="3 6" id="KW-0812">Transmembrane</keyword>
<feature type="transmembrane region" description="Helical" evidence="6">
    <location>
        <begin position="148"/>
        <end position="171"/>
    </location>
</feature>
<evidence type="ECO:0000256" key="4">
    <source>
        <dbReference type="ARBA" id="ARBA00022989"/>
    </source>
</evidence>
<evidence type="ECO:0000256" key="6">
    <source>
        <dbReference type="SAM" id="Phobius"/>
    </source>
</evidence>
<feature type="transmembrane region" description="Helical" evidence="6">
    <location>
        <begin position="29"/>
        <end position="54"/>
    </location>
</feature>
<organism evidence="7 8">
    <name type="scientific">Bifidobacterium primatium</name>
    <dbReference type="NCBI Taxonomy" id="2045438"/>
    <lineage>
        <taxon>Bacteria</taxon>
        <taxon>Bacillati</taxon>
        <taxon>Actinomycetota</taxon>
        <taxon>Actinomycetes</taxon>
        <taxon>Bifidobacteriales</taxon>
        <taxon>Bifidobacteriaceae</taxon>
        <taxon>Bifidobacterium</taxon>
    </lineage>
</organism>
<gene>
    <name evidence="7" type="ORF">CS006_05020</name>
</gene>
<keyword evidence="2" id="KW-0813">Transport</keyword>
<dbReference type="Gene3D" id="1.20.1740.10">
    <property type="entry name" value="Amino acid/polyamine transporter I"/>
    <property type="match status" value="1"/>
</dbReference>
<feature type="transmembrane region" description="Helical" evidence="6">
    <location>
        <begin position="463"/>
        <end position="483"/>
    </location>
</feature>
<reference evidence="7 8" key="1">
    <citation type="submission" date="2017-10" db="EMBL/GenBank/DDBJ databases">
        <title>Draft genome sequences of strains TRE 1, TRE 9, TRE H and TRI 7, isolated from tamarins, belonging to four potential novel Bifidobacterium species.</title>
        <authorList>
            <person name="Mattarelli P."/>
            <person name="Modesto M."/>
            <person name="Puglisi E."/>
            <person name="Morelli L."/>
            <person name="Spezio C."/>
            <person name="Bonetti A."/>
            <person name="Sandri C."/>
        </authorList>
    </citation>
    <scope>NUCLEOTIDE SEQUENCE [LARGE SCALE GENOMIC DNA]</scope>
    <source>
        <strain evidence="8">TRE1</strain>
    </source>
</reference>
<evidence type="ECO:0000256" key="1">
    <source>
        <dbReference type="ARBA" id="ARBA00004141"/>
    </source>
</evidence>
<dbReference type="PANTHER" id="PTHR43243">
    <property type="entry name" value="INNER MEMBRANE TRANSPORTER YGJI-RELATED"/>
    <property type="match status" value="1"/>
</dbReference>
<protein>
    <submittedName>
        <fullName evidence="7">Amino acid permease</fullName>
    </submittedName>
</protein>
<dbReference type="Proteomes" id="UP000229095">
    <property type="component" value="Unassembled WGS sequence"/>
</dbReference>
<accession>A0A2M9H997</accession>
<dbReference type="Pfam" id="PF13520">
    <property type="entry name" value="AA_permease_2"/>
    <property type="match status" value="1"/>
</dbReference>
<keyword evidence="4 6" id="KW-1133">Transmembrane helix</keyword>
<feature type="transmembrane region" description="Helical" evidence="6">
    <location>
        <begin position="382"/>
        <end position="402"/>
    </location>
</feature>
<keyword evidence="5 6" id="KW-0472">Membrane</keyword>
<proteinExistence type="predicted"/>
<feature type="transmembrane region" description="Helical" evidence="6">
    <location>
        <begin position="183"/>
        <end position="201"/>
    </location>
</feature>
<evidence type="ECO:0000256" key="3">
    <source>
        <dbReference type="ARBA" id="ARBA00022692"/>
    </source>
</evidence>
<dbReference type="PANTHER" id="PTHR43243:SF4">
    <property type="entry name" value="CATIONIC AMINO ACID TRANSPORTER 4"/>
    <property type="match status" value="1"/>
</dbReference>
<comment type="caution">
    <text evidence="7">The sequence shown here is derived from an EMBL/GenBank/DDBJ whole genome shotgun (WGS) entry which is preliminary data.</text>
</comment>
<evidence type="ECO:0000256" key="5">
    <source>
        <dbReference type="ARBA" id="ARBA00023136"/>
    </source>
</evidence>
<name>A0A2M9H997_9BIFI</name>
<keyword evidence="8" id="KW-1185">Reference proteome</keyword>
<evidence type="ECO:0000313" key="7">
    <source>
        <dbReference type="EMBL" id="PJM73398.1"/>
    </source>
</evidence>
<feature type="transmembrane region" description="Helical" evidence="6">
    <location>
        <begin position="60"/>
        <end position="82"/>
    </location>
</feature>
<evidence type="ECO:0000313" key="8">
    <source>
        <dbReference type="Proteomes" id="UP000229095"/>
    </source>
</evidence>
<sequence length="501" mass="53925">MNLLRTKTVEQTIAETDEADRKLKRNLKWWDLAIMGVAVAVGAGIFSVGAQAAAYHAGPAVIISFIIAGIVCGAAVMCYAEFASMIPVAGSAYTFTYTTVGEIVAWIIGWDLILEMLMAGSVISKYWGVYLNDFFRLMGWNLNTNIHIGSFALDVAPIIIVAFFTTLLVFGTRLGARVDGAMTVLKIAIVFFVVIVGFFYVKASNFTPFIPPSQPADTIQPASSEVTGIWAQPLWQWATGMVPSIYGIPGILSGAALVFFAFIGFDVVATAAEETDNPKKSVPLGIGTGMLLIIIMYVAVAVVTTGMVSYKDLAKADSPSLATAFELVGANWAAKIISFGIVLGLATVVMVLLLGLTRIVFAMSRDGLLPRGLSKTGVHGTPAVLQIVCGVIVALVAALFDIGVLSDMVNIGTLSAFTLVAISIPIMRRKRPDLKRSFTMPGNPWVPVLIGLANLWLMLNLTVLTWVRFLVWLVVGFIIYLSYGYHHSRLGLNQLKGDIEK</sequence>
<dbReference type="InterPro" id="IPR002293">
    <property type="entry name" value="AA/rel_permease1"/>
</dbReference>
<dbReference type="GO" id="GO:0015171">
    <property type="term" value="F:amino acid transmembrane transporter activity"/>
    <property type="evidence" value="ECO:0007669"/>
    <property type="project" value="TreeGrafter"/>
</dbReference>
<dbReference type="GO" id="GO:0016020">
    <property type="term" value="C:membrane"/>
    <property type="evidence" value="ECO:0007669"/>
    <property type="project" value="UniProtKB-SubCell"/>
</dbReference>
<comment type="subcellular location">
    <subcellularLocation>
        <location evidence="1">Membrane</location>
        <topology evidence="1">Multi-pass membrane protein</topology>
    </subcellularLocation>
</comment>
<feature type="transmembrane region" description="Helical" evidence="6">
    <location>
        <begin position="408"/>
        <end position="426"/>
    </location>
</feature>